<evidence type="ECO:0008006" key="4">
    <source>
        <dbReference type="Google" id="ProtNLM"/>
    </source>
</evidence>
<dbReference type="Proteomes" id="UP001459277">
    <property type="component" value="Unassembled WGS sequence"/>
</dbReference>
<name>A0AAW2BW88_9ROSI</name>
<reference evidence="2 3" key="1">
    <citation type="submission" date="2024-01" db="EMBL/GenBank/DDBJ databases">
        <title>A telomere-to-telomere, gap-free genome of sweet tea (Lithocarpus litseifolius).</title>
        <authorList>
            <person name="Zhou J."/>
        </authorList>
    </citation>
    <scope>NUCLEOTIDE SEQUENCE [LARGE SCALE GENOMIC DNA]</scope>
    <source>
        <strain evidence="2">Zhou-2022a</strain>
        <tissue evidence="2">Leaf</tissue>
    </source>
</reference>
<dbReference type="PANTHER" id="PTHR33334">
    <property type="entry name" value="PROTEIN LNK1"/>
    <property type="match status" value="1"/>
</dbReference>
<evidence type="ECO:0000313" key="3">
    <source>
        <dbReference type="Proteomes" id="UP001459277"/>
    </source>
</evidence>
<feature type="compositionally biased region" description="Polar residues" evidence="1">
    <location>
        <begin position="321"/>
        <end position="333"/>
    </location>
</feature>
<evidence type="ECO:0000256" key="1">
    <source>
        <dbReference type="SAM" id="MobiDB-lite"/>
    </source>
</evidence>
<dbReference type="InterPro" id="IPR039928">
    <property type="entry name" value="LNK"/>
</dbReference>
<dbReference type="PANTHER" id="PTHR33334:SF8">
    <property type="entry name" value="PROTEIN LNK1"/>
    <property type="match status" value="1"/>
</dbReference>
<sequence>MSDLYMCELEDNVWDDFDESGDHIVPRPGDKCRDQFAVQGDSYKKPRREVIGVTFNAANAIKHSIREKEETNLPILTKEYAMLEKGSWSQPPDGMFSSSYDNDSLKEETSNQSDDMRMSRHCFKSGNIDSGGSESCADDPILSHKCAAVDDNLYRYSLSNISQTDDDLSFLDNDREDKESSDLLYYWWPNIENFEDVDKMFRNSDSTFGLGSFGNEEELCWFSSSHATEVSEDALKSDKKFPGHDASAMRSIPEHHEVSRPNNAVIPINDSSKRCVSMGEQMNSETSDIDDPATLSQLSFVMGSDTKSESKNGLTPKDQINFHQKQSKNQNQTEGKRKDRHLENGVSFQSHEVFSSLGIHQHKQEIGSDTLSYMQTHVPYMHFDYCHPSDICQTTSGNRSDNNGPPSPSPKESSYASNPVQSMESSHGPSLEVPVKTMNEKREKLHCCQDLQAPSTRKSKHVNMTTPMAFGLPSAQKQAQLSENEGEAHSEVGVTKGIPTEFDSSNAQENSCMSSVLDEISLEATSFRQLQQVMEQLDIRTKLCIRDSLYRLARSAEQRHNCAMIGGNGDDNDGSRALMVQETNKCAGIDDMETGTNPIDRSIAHLLFHRPPDASVMPANNAMSLKSHALIHGAVTSPPIMPETQVFQEDTVPSADKKTLMTDNK</sequence>
<keyword evidence="3" id="KW-1185">Reference proteome</keyword>
<feature type="compositionally biased region" description="Polar residues" evidence="1">
    <location>
        <begin position="394"/>
        <end position="428"/>
    </location>
</feature>
<comment type="caution">
    <text evidence="2">The sequence shown here is derived from an EMBL/GenBank/DDBJ whole genome shotgun (WGS) entry which is preliminary data.</text>
</comment>
<accession>A0AAW2BW88</accession>
<feature type="region of interest" description="Disordered" evidence="1">
    <location>
        <begin position="87"/>
        <end position="116"/>
    </location>
</feature>
<dbReference type="GO" id="GO:0006355">
    <property type="term" value="P:regulation of DNA-templated transcription"/>
    <property type="evidence" value="ECO:0007669"/>
    <property type="project" value="InterPro"/>
</dbReference>
<feature type="region of interest" description="Disordered" evidence="1">
    <location>
        <begin position="303"/>
        <end position="340"/>
    </location>
</feature>
<dbReference type="GO" id="GO:0007623">
    <property type="term" value="P:circadian rhythm"/>
    <property type="evidence" value="ECO:0007669"/>
    <property type="project" value="InterPro"/>
</dbReference>
<evidence type="ECO:0000313" key="2">
    <source>
        <dbReference type="EMBL" id="KAK9989114.1"/>
    </source>
</evidence>
<organism evidence="2 3">
    <name type="scientific">Lithocarpus litseifolius</name>
    <dbReference type="NCBI Taxonomy" id="425828"/>
    <lineage>
        <taxon>Eukaryota</taxon>
        <taxon>Viridiplantae</taxon>
        <taxon>Streptophyta</taxon>
        <taxon>Embryophyta</taxon>
        <taxon>Tracheophyta</taxon>
        <taxon>Spermatophyta</taxon>
        <taxon>Magnoliopsida</taxon>
        <taxon>eudicotyledons</taxon>
        <taxon>Gunneridae</taxon>
        <taxon>Pentapetalae</taxon>
        <taxon>rosids</taxon>
        <taxon>fabids</taxon>
        <taxon>Fagales</taxon>
        <taxon>Fagaceae</taxon>
        <taxon>Lithocarpus</taxon>
    </lineage>
</organism>
<dbReference type="EMBL" id="JAZDWU010000010">
    <property type="protein sequence ID" value="KAK9989114.1"/>
    <property type="molecule type" value="Genomic_DNA"/>
</dbReference>
<feature type="compositionally biased region" description="Basic and acidic residues" evidence="1">
    <location>
        <begin position="103"/>
        <end position="116"/>
    </location>
</feature>
<proteinExistence type="predicted"/>
<feature type="region of interest" description="Disordered" evidence="1">
    <location>
        <begin position="394"/>
        <end position="432"/>
    </location>
</feature>
<dbReference type="AlphaFoldDB" id="A0AAW2BW88"/>
<protein>
    <recommendedName>
        <fullName evidence="4">Protein LNK1</fullName>
    </recommendedName>
</protein>
<gene>
    <name evidence="2" type="ORF">SO802_029353</name>
</gene>